<dbReference type="Pfam" id="PF00274">
    <property type="entry name" value="Glycolytic"/>
    <property type="match status" value="1"/>
</dbReference>
<keyword evidence="10" id="KW-1185">Reference proteome</keyword>
<dbReference type="PANTHER" id="PTHR11627">
    <property type="entry name" value="FRUCTOSE-BISPHOSPHATE ALDOLASE"/>
    <property type="match status" value="1"/>
</dbReference>
<reference evidence="9 10" key="1">
    <citation type="submission" date="2024-10" db="EMBL/GenBank/DDBJ databases">
        <authorList>
            <person name="Ryan C."/>
        </authorList>
    </citation>
    <scope>NUCLEOTIDE SEQUENCE [LARGE SCALE GENOMIC DNA]</scope>
</reference>
<dbReference type="EC" id="4.1.2.13" evidence="4 8"/>
<evidence type="ECO:0000256" key="5">
    <source>
        <dbReference type="ARBA" id="ARBA00023152"/>
    </source>
</evidence>
<dbReference type="GO" id="GO:0006096">
    <property type="term" value="P:glycolytic process"/>
    <property type="evidence" value="ECO:0007669"/>
    <property type="project" value="UniProtKB-KW"/>
</dbReference>
<dbReference type="InterPro" id="IPR029768">
    <property type="entry name" value="Aldolase_I_AS"/>
</dbReference>
<sequence length="400" mass="43112">MAMATVKLSSPATGLLAGGRTRRSAPARRATVIRAAAGSYSDELVSTAKSVASPGRGILAIDESNATCGKRLSSIGLDNTEANRQAYRQLLLTTAGLGEYISGAILFEETLYQSTTDGKKFVDCLKDQNIMPGIKVDKGLVPLPGSNNESWCQGLDGLASRCAEYYKQGARFAKWFVHTLTVHVSTNLTVISFPKLLTCYGILTFSRRTVVSIPCGPSALAVKEAAWGLARYASIAQDNGLVPIVEPEILLDGDHGIERTLEVAEKVWSEVFFYLAQNNVLFEGILLKPSMVTPGAEHKEKASPEAIAEHTLTMLRRRVPPAVPGIMVLSSLLEQIMSLQNRIKKFYNLISSAVPFWWAVRGGGDSKPERDEPVSKPLACVFLLCPGSPELGAEDMAGAP</sequence>
<dbReference type="InterPro" id="IPR013785">
    <property type="entry name" value="Aldolase_TIM"/>
</dbReference>
<dbReference type="Gene3D" id="3.20.20.70">
    <property type="entry name" value="Aldolase class I"/>
    <property type="match status" value="2"/>
</dbReference>
<accession>A0ABC9GXV8</accession>
<evidence type="ECO:0000313" key="9">
    <source>
        <dbReference type="EMBL" id="CAM0146408.1"/>
    </source>
</evidence>
<name>A0ABC9GXV8_9POAL</name>
<dbReference type="PROSITE" id="PS00158">
    <property type="entry name" value="ALDOLASE_CLASS_I"/>
    <property type="match status" value="1"/>
</dbReference>
<protein>
    <recommendedName>
        <fullName evidence="4 8">Fructose-bisphosphate aldolase</fullName>
        <ecNumber evidence="4 8">4.1.2.13</ecNumber>
    </recommendedName>
</protein>
<keyword evidence="6 8" id="KW-0456">Lyase</keyword>
<keyword evidence="5 8" id="KW-0324">Glycolysis</keyword>
<organism evidence="9 10">
    <name type="scientific">Urochloa decumbens</name>
    <dbReference type="NCBI Taxonomy" id="240449"/>
    <lineage>
        <taxon>Eukaryota</taxon>
        <taxon>Viridiplantae</taxon>
        <taxon>Streptophyta</taxon>
        <taxon>Embryophyta</taxon>
        <taxon>Tracheophyta</taxon>
        <taxon>Spermatophyta</taxon>
        <taxon>Magnoliopsida</taxon>
        <taxon>Liliopsida</taxon>
        <taxon>Poales</taxon>
        <taxon>Poaceae</taxon>
        <taxon>PACMAD clade</taxon>
        <taxon>Panicoideae</taxon>
        <taxon>Panicodae</taxon>
        <taxon>Paniceae</taxon>
        <taxon>Melinidinae</taxon>
        <taxon>Urochloa</taxon>
    </lineage>
</organism>
<evidence type="ECO:0000313" key="10">
    <source>
        <dbReference type="Proteomes" id="UP001497457"/>
    </source>
</evidence>
<dbReference type="Proteomes" id="UP001497457">
    <property type="component" value="Unassembled WGS sequence"/>
</dbReference>
<dbReference type="InterPro" id="IPR000741">
    <property type="entry name" value="FBA_I"/>
</dbReference>
<evidence type="ECO:0000256" key="1">
    <source>
        <dbReference type="ARBA" id="ARBA00000441"/>
    </source>
</evidence>
<evidence type="ECO:0000256" key="3">
    <source>
        <dbReference type="ARBA" id="ARBA00010387"/>
    </source>
</evidence>
<evidence type="ECO:0000256" key="6">
    <source>
        <dbReference type="ARBA" id="ARBA00023239"/>
    </source>
</evidence>
<comment type="caution">
    <text evidence="9">The sequence shown here is derived from an EMBL/GenBank/DDBJ whole genome shotgun (WGS) entry which is preliminary data.</text>
</comment>
<evidence type="ECO:0000256" key="8">
    <source>
        <dbReference type="RuleBase" id="RU003994"/>
    </source>
</evidence>
<evidence type="ECO:0000256" key="2">
    <source>
        <dbReference type="ARBA" id="ARBA00004714"/>
    </source>
</evidence>
<evidence type="ECO:0000256" key="4">
    <source>
        <dbReference type="ARBA" id="ARBA00013068"/>
    </source>
</evidence>
<keyword evidence="7" id="KW-0704">Schiff base</keyword>
<dbReference type="GO" id="GO:0004332">
    <property type="term" value="F:fructose-bisphosphate aldolase activity"/>
    <property type="evidence" value="ECO:0007669"/>
    <property type="project" value="UniProtKB-EC"/>
</dbReference>
<dbReference type="EMBL" id="CAXIPR030000566">
    <property type="protein sequence ID" value="CAM0146408.1"/>
    <property type="molecule type" value="Genomic_DNA"/>
</dbReference>
<dbReference type="AlphaFoldDB" id="A0ABC9GXV8"/>
<comment type="similarity">
    <text evidence="3 8">Belongs to the class I fructose-bisphosphate aldolase family.</text>
</comment>
<comment type="pathway">
    <text evidence="2">Carbohydrate degradation; glycolysis; D-glyceraldehyde 3-phosphate and glycerone phosphate from D-glucose: step 4/4.</text>
</comment>
<gene>
    <name evidence="9" type="ORF">URODEC1_LOCUS119987</name>
</gene>
<evidence type="ECO:0000256" key="7">
    <source>
        <dbReference type="ARBA" id="ARBA00023270"/>
    </source>
</evidence>
<proteinExistence type="inferred from homology"/>
<dbReference type="SUPFAM" id="SSF51569">
    <property type="entry name" value="Aldolase"/>
    <property type="match status" value="1"/>
</dbReference>
<comment type="catalytic activity">
    <reaction evidence="1 8">
        <text>beta-D-fructose 1,6-bisphosphate = D-glyceraldehyde 3-phosphate + dihydroxyacetone phosphate</text>
        <dbReference type="Rhea" id="RHEA:14729"/>
        <dbReference type="ChEBI" id="CHEBI:32966"/>
        <dbReference type="ChEBI" id="CHEBI:57642"/>
        <dbReference type="ChEBI" id="CHEBI:59776"/>
        <dbReference type="EC" id="4.1.2.13"/>
    </reaction>
</comment>